<evidence type="ECO:0000256" key="1">
    <source>
        <dbReference type="ARBA" id="ARBA00023002"/>
    </source>
</evidence>
<sequence length="293" mass="31392">MNENSSTNVCITGGGIVGLSCAYFLAKSGVDVTIIERDSIGSHASGFAYGSLSPLGEAGLAEDILPELVIAKMGMEIHTRFAKELPLETGVDIQHRFRPAMDLAFNPLDEAKCKSQVEWRKREKGFHAEWIDGDSARKLVPSLSPKVIGAAYTEGVADVDPYRLVLALTQACEAMGVIIQHGDVNGLNKADGRIARIKTTRGELSCNTVVIALGPWTGSASQWLGLPIPIRPLKGQIVRLNSPLTPVNCSVGWEGNYACTKPDGLLWAGTTEEDAGFDESPTSEGRDEILVSL</sequence>
<dbReference type="Gene3D" id="3.50.50.60">
    <property type="entry name" value="FAD/NAD(P)-binding domain"/>
    <property type="match status" value="1"/>
</dbReference>
<dbReference type="Gene3D" id="3.30.9.10">
    <property type="entry name" value="D-Amino Acid Oxidase, subunit A, domain 2"/>
    <property type="match status" value="1"/>
</dbReference>
<organism evidence="3">
    <name type="scientific">marine metagenome</name>
    <dbReference type="NCBI Taxonomy" id="408172"/>
    <lineage>
        <taxon>unclassified sequences</taxon>
        <taxon>metagenomes</taxon>
        <taxon>ecological metagenomes</taxon>
    </lineage>
</organism>
<dbReference type="AlphaFoldDB" id="A0A382KJL4"/>
<feature type="non-terminal residue" evidence="3">
    <location>
        <position position="293"/>
    </location>
</feature>
<proteinExistence type="predicted"/>
<evidence type="ECO:0000259" key="2">
    <source>
        <dbReference type="Pfam" id="PF01266"/>
    </source>
</evidence>
<dbReference type="GO" id="GO:0016491">
    <property type="term" value="F:oxidoreductase activity"/>
    <property type="evidence" value="ECO:0007669"/>
    <property type="project" value="UniProtKB-KW"/>
</dbReference>
<name>A0A382KJL4_9ZZZZ</name>
<accession>A0A382KJL4</accession>
<dbReference type="PANTHER" id="PTHR13847">
    <property type="entry name" value="SARCOSINE DEHYDROGENASE-RELATED"/>
    <property type="match status" value="1"/>
</dbReference>
<dbReference type="InterPro" id="IPR036188">
    <property type="entry name" value="FAD/NAD-bd_sf"/>
</dbReference>
<reference evidence="3" key="1">
    <citation type="submission" date="2018-05" db="EMBL/GenBank/DDBJ databases">
        <authorList>
            <person name="Lanie J.A."/>
            <person name="Ng W.-L."/>
            <person name="Kazmierczak K.M."/>
            <person name="Andrzejewski T.M."/>
            <person name="Davidsen T.M."/>
            <person name="Wayne K.J."/>
            <person name="Tettelin H."/>
            <person name="Glass J.I."/>
            <person name="Rusch D."/>
            <person name="Podicherti R."/>
            <person name="Tsui H.-C.T."/>
            <person name="Winkler M.E."/>
        </authorList>
    </citation>
    <scope>NUCLEOTIDE SEQUENCE</scope>
</reference>
<keyword evidence="1" id="KW-0560">Oxidoreductase</keyword>
<dbReference type="GO" id="GO:0005737">
    <property type="term" value="C:cytoplasm"/>
    <property type="evidence" value="ECO:0007669"/>
    <property type="project" value="TreeGrafter"/>
</dbReference>
<dbReference type="Pfam" id="PF01266">
    <property type="entry name" value="DAO"/>
    <property type="match status" value="1"/>
</dbReference>
<dbReference type="InterPro" id="IPR006076">
    <property type="entry name" value="FAD-dep_OxRdtase"/>
</dbReference>
<dbReference type="PANTHER" id="PTHR13847:SF289">
    <property type="entry name" value="GLYCINE OXIDASE"/>
    <property type="match status" value="1"/>
</dbReference>
<protein>
    <recommendedName>
        <fullName evidence="2">FAD dependent oxidoreductase domain-containing protein</fullName>
    </recommendedName>
</protein>
<evidence type="ECO:0000313" key="3">
    <source>
        <dbReference type="EMBL" id="SVC25124.1"/>
    </source>
</evidence>
<gene>
    <name evidence="3" type="ORF">METZ01_LOCUS277978</name>
</gene>
<dbReference type="EMBL" id="UINC01081356">
    <property type="protein sequence ID" value="SVC25124.1"/>
    <property type="molecule type" value="Genomic_DNA"/>
</dbReference>
<dbReference type="SUPFAM" id="SSF51905">
    <property type="entry name" value="FAD/NAD(P)-binding domain"/>
    <property type="match status" value="1"/>
</dbReference>
<feature type="domain" description="FAD dependent oxidoreductase" evidence="2">
    <location>
        <begin position="9"/>
        <end position="290"/>
    </location>
</feature>